<reference evidence="11" key="2">
    <citation type="submission" date="2020-11" db="EMBL/GenBank/DDBJ databases">
        <authorList>
            <person name="McCartney M.A."/>
            <person name="Auch B."/>
            <person name="Kono T."/>
            <person name="Mallez S."/>
            <person name="Becker A."/>
            <person name="Gohl D.M."/>
            <person name="Silverstein K.A.T."/>
            <person name="Koren S."/>
            <person name="Bechman K.B."/>
            <person name="Herman A."/>
            <person name="Abrahante J.E."/>
            <person name="Garbe J."/>
        </authorList>
    </citation>
    <scope>NUCLEOTIDE SEQUENCE</scope>
    <source>
        <strain evidence="11">Duluth1</strain>
        <tissue evidence="11">Whole animal</tissue>
    </source>
</reference>
<feature type="domain" description="C2H2-type" evidence="10">
    <location>
        <begin position="39"/>
        <end position="67"/>
    </location>
</feature>
<dbReference type="PROSITE" id="PS50157">
    <property type="entry name" value="ZINC_FINGER_C2H2_2"/>
    <property type="match status" value="2"/>
</dbReference>
<protein>
    <recommendedName>
        <fullName evidence="10">C2H2-type domain-containing protein</fullName>
    </recommendedName>
</protein>
<keyword evidence="8" id="KW-0539">Nucleus</keyword>
<evidence type="ECO:0000256" key="2">
    <source>
        <dbReference type="ARBA" id="ARBA00022723"/>
    </source>
</evidence>
<dbReference type="Gene3D" id="3.30.160.60">
    <property type="entry name" value="Classic Zinc Finger"/>
    <property type="match status" value="2"/>
</dbReference>
<evidence type="ECO:0000256" key="1">
    <source>
        <dbReference type="ARBA" id="ARBA00004123"/>
    </source>
</evidence>
<keyword evidence="6" id="KW-0805">Transcription regulation</keyword>
<comment type="subcellular location">
    <subcellularLocation>
        <location evidence="1">Nucleus</location>
    </subcellularLocation>
</comment>
<proteinExistence type="predicted"/>
<dbReference type="GO" id="GO:0008270">
    <property type="term" value="F:zinc ion binding"/>
    <property type="evidence" value="ECO:0007669"/>
    <property type="project" value="UniProtKB-KW"/>
</dbReference>
<dbReference type="FunFam" id="3.30.160.60:FF:000744">
    <property type="entry name" value="zinc finger E-box-binding homeobox 1"/>
    <property type="match status" value="1"/>
</dbReference>
<dbReference type="FunFam" id="3.30.160.60:FF:000130">
    <property type="entry name" value="Spalt-like transcription factor 4"/>
    <property type="match status" value="1"/>
</dbReference>
<sequence>MLFLRVSGGKNGCQFCHKTFKNKKDLGRHVRIHTGEKPYECRICGKRFTQNGNRKSHMVNVHADQLRLDLPNLEK</sequence>
<gene>
    <name evidence="11" type="ORF">DPMN_021615</name>
</gene>
<evidence type="ECO:0000256" key="4">
    <source>
        <dbReference type="ARBA" id="ARBA00022771"/>
    </source>
</evidence>
<comment type="caution">
    <text evidence="11">The sequence shown here is derived from an EMBL/GenBank/DDBJ whole genome shotgun (WGS) entry which is preliminary data.</text>
</comment>
<name>A0A9D4NIV6_DREPO</name>
<keyword evidence="12" id="KW-1185">Reference proteome</keyword>
<evidence type="ECO:0000256" key="9">
    <source>
        <dbReference type="PROSITE-ProRule" id="PRU00042"/>
    </source>
</evidence>
<dbReference type="PANTHER" id="PTHR24394">
    <property type="entry name" value="ZINC FINGER PROTEIN"/>
    <property type="match status" value="1"/>
</dbReference>
<evidence type="ECO:0000256" key="7">
    <source>
        <dbReference type="ARBA" id="ARBA00023163"/>
    </source>
</evidence>
<evidence type="ECO:0000256" key="3">
    <source>
        <dbReference type="ARBA" id="ARBA00022737"/>
    </source>
</evidence>
<dbReference type="EMBL" id="JAIWYP010000001">
    <property type="protein sequence ID" value="KAH3897427.1"/>
    <property type="molecule type" value="Genomic_DNA"/>
</dbReference>
<dbReference type="GO" id="GO:0000981">
    <property type="term" value="F:DNA-binding transcription factor activity, RNA polymerase II-specific"/>
    <property type="evidence" value="ECO:0007669"/>
    <property type="project" value="TreeGrafter"/>
</dbReference>
<keyword evidence="5" id="KW-0862">Zinc</keyword>
<dbReference type="InterPro" id="IPR036236">
    <property type="entry name" value="Znf_C2H2_sf"/>
</dbReference>
<dbReference type="PANTHER" id="PTHR24394:SF44">
    <property type="entry name" value="ZINC FINGER PROTEIN 271-LIKE"/>
    <property type="match status" value="1"/>
</dbReference>
<dbReference type="Pfam" id="PF13465">
    <property type="entry name" value="zf-H2C2_2"/>
    <property type="match status" value="1"/>
</dbReference>
<dbReference type="SUPFAM" id="SSF57667">
    <property type="entry name" value="beta-beta-alpha zinc fingers"/>
    <property type="match status" value="1"/>
</dbReference>
<dbReference type="AlphaFoldDB" id="A0A9D4NIV6"/>
<evidence type="ECO:0000259" key="10">
    <source>
        <dbReference type="PROSITE" id="PS50157"/>
    </source>
</evidence>
<evidence type="ECO:0000256" key="8">
    <source>
        <dbReference type="ARBA" id="ARBA00023242"/>
    </source>
</evidence>
<accession>A0A9D4NIV6</accession>
<dbReference type="PROSITE" id="PS00028">
    <property type="entry name" value="ZINC_FINGER_C2H2_1"/>
    <property type="match status" value="2"/>
</dbReference>
<keyword evidence="3" id="KW-0677">Repeat</keyword>
<organism evidence="11 12">
    <name type="scientific">Dreissena polymorpha</name>
    <name type="common">Zebra mussel</name>
    <name type="synonym">Mytilus polymorpha</name>
    <dbReference type="NCBI Taxonomy" id="45954"/>
    <lineage>
        <taxon>Eukaryota</taxon>
        <taxon>Metazoa</taxon>
        <taxon>Spiralia</taxon>
        <taxon>Lophotrochozoa</taxon>
        <taxon>Mollusca</taxon>
        <taxon>Bivalvia</taxon>
        <taxon>Autobranchia</taxon>
        <taxon>Heteroconchia</taxon>
        <taxon>Euheterodonta</taxon>
        <taxon>Imparidentia</taxon>
        <taxon>Neoheterodontei</taxon>
        <taxon>Myida</taxon>
        <taxon>Dreissenoidea</taxon>
        <taxon>Dreissenidae</taxon>
        <taxon>Dreissena</taxon>
    </lineage>
</organism>
<dbReference type="SMART" id="SM00355">
    <property type="entry name" value="ZnF_C2H2"/>
    <property type="match status" value="2"/>
</dbReference>
<keyword evidence="7" id="KW-0804">Transcription</keyword>
<evidence type="ECO:0000256" key="5">
    <source>
        <dbReference type="ARBA" id="ARBA00022833"/>
    </source>
</evidence>
<evidence type="ECO:0000313" key="12">
    <source>
        <dbReference type="Proteomes" id="UP000828390"/>
    </source>
</evidence>
<dbReference type="InterPro" id="IPR013087">
    <property type="entry name" value="Znf_C2H2_type"/>
</dbReference>
<evidence type="ECO:0000256" key="6">
    <source>
        <dbReference type="ARBA" id="ARBA00023015"/>
    </source>
</evidence>
<dbReference type="Proteomes" id="UP000828390">
    <property type="component" value="Unassembled WGS sequence"/>
</dbReference>
<keyword evidence="4 9" id="KW-0863">Zinc-finger</keyword>
<feature type="domain" description="C2H2-type" evidence="10">
    <location>
        <begin position="11"/>
        <end position="38"/>
    </location>
</feature>
<reference evidence="11" key="1">
    <citation type="journal article" date="2019" name="bioRxiv">
        <title>The Genome of the Zebra Mussel, Dreissena polymorpha: A Resource for Invasive Species Research.</title>
        <authorList>
            <person name="McCartney M.A."/>
            <person name="Auch B."/>
            <person name="Kono T."/>
            <person name="Mallez S."/>
            <person name="Zhang Y."/>
            <person name="Obille A."/>
            <person name="Becker A."/>
            <person name="Abrahante J.E."/>
            <person name="Garbe J."/>
            <person name="Badalamenti J.P."/>
            <person name="Herman A."/>
            <person name="Mangelson H."/>
            <person name="Liachko I."/>
            <person name="Sullivan S."/>
            <person name="Sone E.D."/>
            <person name="Koren S."/>
            <person name="Silverstein K.A.T."/>
            <person name="Beckman K.B."/>
            <person name="Gohl D.M."/>
        </authorList>
    </citation>
    <scope>NUCLEOTIDE SEQUENCE</scope>
    <source>
        <strain evidence="11">Duluth1</strain>
        <tissue evidence="11">Whole animal</tissue>
    </source>
</reference>
<keyword evidence="2" id="KW-0479">Metal-binding</keyword>
<dbReference type="GO" id="GO:0005634">
    <property type="term" value="C:nucleus"/>
    <property type="evidence" value="ECO:0007669"/>
    <property type="project" value="UniProtKB-SubCell"/>
</dbReference>
<evidence type="ECO:0000313" key="11">
    <source>
        <dbReference type="EMBL" id="KAH3897427.1"/>
    </source>
</evidence>